<proteinExistence type="predicted"/>
<evidence type="ECO:0000313" key="2">
    <source>
        <dbReference type="EMBL" id="KAG0717349.1"/>
    </source>
</evidence>
<accession>A0A8J5CNY4</accession>
<dbReference type="OrthoDB" id="6366141at2759"/>
<evidence type="ECO:0000313" key="3">
    <source>
        <dbReference type="Proteomes" id="UP000770661"/>
    </source>
</evidence>
<dbReference type="EMBL" id="JACEEZ010017782">
    <property type="protein sequence ID" value="KAG0717349.1"/>
    <property type="molecule type" value="Genomic_DNA"/>
</dbReference>
<dbReference type="InterPro" id="IPR012337">
    <property type="entry name" value="RNaseH-like_sf"/>
</dbReference>
<dbReference type="PANTHER" id="PTHR37984">
    <property type="entry name" value="PROTEIN CBG26694"/>
    <property type="match status" value="1"/>
</dbReference>
<dbReference type="InterPro" id="IPR036397">
    <property type="entry name" value="RNaseH_sf"/>
</dbReference>
<dbReference type="SUPFAM" id="SSF53098">
    <property type="entry name" value="Ribonuclease H-like"/>
    <property type="match status" value="1"/>
</dbReference>
<keyword evidence="3" id="KW-1185">Reference proteome</keyword>
<dbReference type="InterPro" id="IPR050951">
    <property type="entry name" value="Retrovirus_Pol_polyprotein"/>
</dbReference>
<sequence length="274" mass="30746">MSNSLLAWVYAGIYDIANTLSACSRCHIVLPSHANEPIWMDDRPPTRLLESVSADYFHVAGRTYVVYVDRLSSWSYVITCSRTASADHLVRELRHLFSMIGVPTILRTDGGPQFASSTVRRFLYRWEVRHEMSSPTYAGANGHAEAAVMTIKKLIMAATTSRHLDDDAFERGLLGLRNTPRASGRSAAQVLFRHPLRSGVSTHHRAFAPEWQRAADECDARADHLRHQTKQRPLMLVHFMAYTSAPGLMSRTTLQAYGIAQARWSELATCENTS</sequence>
<dbReference type="GO" id="GO:0003676">
    <property type="term" value="F:nucleic acid binding"/>
    <property type="evidence" value="ECO:0007669"/>
    <property type="project" value="InterPro"/>
</dbReference>
<dbReference type="AlphaFoldDB" id="A0A8J5CNY4"/>
<gene>
    <name evidence="2" type="primary">ERVK-18</name>
    <name evidence="2" type="ORF">GWK47_008068</name>
</gene>
<comment type="caution">
    <text evidence="2">The sequence shown here is derived from an EMBL/GenBank/DDBJ whole genome shotgun (WGS) entry which is preliminary data.</text>
</comment>
<dbReference type="InterPro" id="IPR001584">
    <property type="entry name" value="Integrase_cat-core"/>
</dbReference>
<feature type="domain" description="Integrase catalytic" evidence="1">
    <location>
        <begin position="40"/>
        <end position="203"/>
    </location>
</feature>
<dbReference type="GO" id="GO:0015074">
    <property type="term" value="P:DNA integration"/>
    <property type="evidence" value="ECO:0007669"/>
    <property type="project" value="InterPro"/>
</dbReference>
<reference evidence="2" key="1">
    <citation type="submission" date="2020-07" db="EMBL/GenBank/DDBJ databases">
        <title>The High-quality genome of the commercially important snow crab, Chionoecetes opilio.</title>
        <authorList>
            <person name="Jeong J.-H."/>
            <person name="Ryu S."/>
        </authorList>
    </citation>
    <scope>NUCLEOTIDE SEQUENCE</scope>
    <source>
        <strain evidence="2">MADBK_172401_WGS</strain>
        <tissue evidence="2">Digestive gland</tissue>
    </source>
</reference>
<name>A0A8J5CNY4_CHIOP</name>
<dbReference type="PROSITE" id="PS50994">
    <property type="entry name" value="INTEGRASE"/>
    <property type="match status" value="1"/>
</dbReference>
<protein>
    <submittedName>
        <fullName evidence="2">Endogenous retrovirus group K member 18 Pol protein</fullName>
    </submittedName>
</protein>
<dbReference type="Pfam" id="PF00665">
    <property type="entry name" value="rve"/>
    <property type="match status" value="1"/>
</dbReference>
<evidence type="ECO:0000259" key="1">
    <source>
        <dbReference type="PROSITE" id="PS50994"/>
    </source>
</evidence>
<organism evidence="2 3">
    <name type="scientific">Chionoecetes opilio</name>
    <name type="common">Atlantic snow crab</name>
    <name type="synonym">Cancer opilio</name>
    <dbReference type="NCBI Taxonomy" id="41210"/>
    <lineage>
        <taxon>Eukaryota</taxon>
        <taxon>Metazoa</taxon>
        <taxon>Ecdysozoa</taxon>
        <taxon>Arthropoda</taxon>
        <taxon>Crustacea</taxon>
        <taxon>Multicrustacea</taxon>
        <taxon>Malacostraca</taxon>
        <taxon>Eumalacostraca</taxon>
        <taxon>Eucarida</taxon>
        <taxon>Decapoda</taxon>
        <taxon>Pleocyemata</taxon>
        <taxon>Brachyura</taxon>
        <taxon>Eubrachyura</taxon>
        <taxon>Majoidea</taxon>
        <taxon>Majidae</taxon>
        <taxon>Chionoecetes</taxon>
    </lineage>
</organism>
<dbReference type="Gene3D" id="3.30.420.10">
    <property type="entry name" value="Ribonuclease H-like superfamily/Ribonuclease H"/>
    <property type="match status" value="1"/>
</dbReference>
<dbReference type="PANTHER" id="PTHR37984:SF7">
    <property type="entry name" value="INTEGRASE CATALYTIC DOMAIN-CONTAINING PROTEIN"/>
    <property type="match status" value="1"/>
</dbReference>
<dbReference type="Proteomes" id="UP000770661">
    <property type="component" value="Unassembled WGS sequence"/>
</dbReference>